<reference evidence="10 11" key="1">
    <citation type="submission" date="2016-10" db="EMBL/GenBank/DDBJ databases">
        <authorList>
            <person name="de Groot N.N."/>
        </authorList>
    </citation>
    <scope>NUCLEOTIDE SEQUENCE [LARGE SCALE GENOMIC DNA]</scope>
    <source>
        <strain evidence="10 11">ATCC 43154</strain>
    </source>
</reference>
<dbReference type="OrthoDB" id="9807274at2"/>
<evidence type="ECO:0000256" key="6">
    <source>
        <dbReference type="ARBA" id="ARBA00022989"/>
    </source>
</evidence>
<gene>
    <name evidence="10" type="ORF">SAMN02982985_03032</name>
</gene>
<dbReference type="Gene3D" id="1.20.1250.20">
    <property type="entry name" value="MFS general substrate transporter like domains"/>
    <property type="match status" value="1"/>
</dbReference>
<feature type="transmembrane region" description="Helical" evidence="8">
    <location>
        <begin position="214"/>
        <end position="233"/>
    </location>
</feature>
<feature type="transmembrane region" description="Helical" evidence="8">
    <location>
        <begin position="318"/>
        <end position="337"/>
    </location>
</feature>
<feature type="transmembrane region" description="Helical" evidence="8">
    <location>
        <begin position="239"/>
        <end position="263"/>
    </location>
</feature>
<feature type="transmembrane region" description="Helical" evidence="8">
    <location>
        <begin position="492"/>
        <end position="510"/>
    </location>
</feature>
<feature type="transmembrane region" description="Helical" evidence="8">
    <location>
        <begin position="66"/>
        <end position="85"/>
    </location>
</feature>
<keyword evidence="4" id="KW-1003">Cell membrane</keyword>
<evidence type="ECO:0000256" key="3">
    <source>
        <dbReference type="ARBA" id="ARBA00022448"/>
    </source>
</evidence>
<evidence type="ECO:0000256" key="5">
    <source>
        <dbReference type="ARBA" id="ARBA00022692"/>
    </source>
</evidence>
<dbReference type="EMBL" id="FOTW01000014">
    <property type="protein sequence ID" value="SFM17317.1"/>
    <property type="molecule type" value="Genomic_DNA"/>
</dbReference>
<dbReference type="RefSeq" id="WP_093388536.1">
    <property type="nucleotide sequence ID" value="NZ_FOTW01000014.1"/>
</dbReference>
<dbReference type="InterPro" id="IPR011701">
    <property type="entry name" value="MFS"/>
</dbReference>
<feature type="transmembrane region" description="Helical" evidence="8">
    <location>
        <begin position="283"/>
        <end position="306"/>
    </location>
</feature>
<dbReference type="Proteomes" id="UP000199470">
    <property type="component" value="Unassembled WGS sequence"/>
</dbReference>
<feature type="transmembrane region" description="Helical" evidence="8">
    <location>
        <begin position="180"/>
        <end position="202"/>
    </location>
</feature>
<evidence type="ECO:0000259" key="9">
    <source>
        <dbReference type="PROSITE" id="PS50850"/>
    </source>
</evidence>
<sequence>MGAASTTAASVPAKQALVPLEGGTRTLATLSLGLASFMAVVDITIANVSVPTISGNLGISSDEGEWIITSFAIANAICIPLTGWLSRRFGQVRLFLAAITAFTIASVLCGLAGSFESLLACRILQGAVAGPIVPLSQALLVAVFPKEKQALAVAMWAMTNMAGPVAGPLLGGWLTDTFTWPWIFLVNAPVGLFVVLSTATLLRGRDTPTLKLPIDLPGLSLLALAVGSLQLTLDRGRTLDWFASNFICASAAVALLGFIALVVWELRTPHPIIDLRLFKQRNFAVGTAAVALGFGFYFAALVLTPLWLQTDMGYSSTWAGLVTSPMGLFGIALAPFLGQWVRKTDARRFASIAFLAWIAVALWRATMTTAVDAGTVALICLAQGIGIGFFLTPLVSLSLAGLAPEKIAAASGLQTAIRMMSGSLVASMAGTFWEHRARFHQSHLADTLTGWGQQSAAMVGKLTAAGLSPEQTWAVISRQRDIQARMLSLNDFFVLSAFAFAVALAIVWFARAPAKAPAATVPTATGAKP</sequence>
<dbReference type="PROSITE" id="PS50850">
    <property type="entry name" value="MFS"/>
    <property type="match status" value="1"/>
</dbReference>
<evidence type="ECO:0000313" key="10">
    <source>
        <dbReference type="EMBL" id="SFM17317.1"/>
    </source>
</evidence>
<evidence type="ECO:0000256" key="2">
    <source>
        <dbReference type="ARBA" id="ARBA00008537"/>
    </source>
</evidence>
<dbReference type="PANTHER" id="PTHR42718">
    <property type="entry name" value="MAJOR FACILITATOR SUPERFAMILY MULTIDRUG TRANSPORTER MFSC"/>
    <property type="match status" value="1"/>
</dbReference>
<feature type="domain" description="Major facilitator superfamily (MFS) profile" evidence="9">
    <location>
        <begin position="28"/>
        <end position="515"/>
    </location>
</feature>
<comment type="subcellular location">
    <subcellularLocation>
        <location evidence="1">Cell membrane</location>
        <topology evidence="1">Multi-pass membrane protein</topology>
    </subcellularLocation>
</comment>
<dbReference type="InterPro" id="IPR004638">
    <property type="entry name" value="EmrB-like"/>
</dbReference>
<accession>A0A1I4NPS6</accession>
<keyword evidence="5 8" id="KW-0812">Transmembrane</keyword>
<evidence type="ECO:0000313" key="11">
    <source>
        <dbReference type="Proteomes" id="UP000199470"/>
    </source>
</evidence>
<comment type="similarity">
    <text evidence="2">Belongs to the major facilitator superfamily. EmrB family.</text>
</comment>
<dbReference type="Pfam" id="PF07690">
    <property type="entry name" value="MFS_1"/>
    <property type="match status" value="1"/>
</dbReference>
<dbReference type="GO" id="GO:0022857">
    <property type="term" value="F:transmembrane transporter activity"/>
    <property type="evidence" value="ECO:0007669"/>
    <property type="project" value="InterPro"/>
</dbReference>
<keyword evidence="7 8" id="KW-0472">Membrane</keyword>
<dbReference type="Gene3D" id="1.20.1720.10">
    <property type="entry name" value="Multidrug resistance protein D"/>
    <property type="match status" value="1"/>
</dbReference>
<feature type="transmembrane region" description="Helical" evidence="8">
    <location>
        <begin position="92"/>
        <end position="115"/>
    </location>
</feature>
<feature type="transmembrane region" description="Helical" evidence="8">
    <location>
        <begin position="151"/>
        <end position="174"/>
    </location>
</feature>
<keyword evidence="6 8" id="KW-1133">Transmembrane helix</keyword>
<feature type="transmembrane region" description="Helical" evidence="8">
    <location>
        <begin position="27"/>
        <end position="46"/>
    </location>
</feature>
<feature type="transmembrane region" description="Helical" evidence="8">
    <location>
        <begin position="373"/>
        <end position="403"/>
    </location>
</feature>
<evidence type="ECO:0000256" key="7">
    <source>
        <dbReference type="ARBA" id="ARBA00023136"/>
    </source>
</evidence>
<dbReference type="SUPFAM" id="SSF103473">
    <property type="entry name" value="MFS general substrate transporter"/>
    <property type="match status" value="1"/>
</dbReference>
<dbReference type="GO" id="GO:0005886">
    <property type="term" value="C:plasma membrane"/>
    <property type="evidence" value="ECO:0007669"/>
    <property type="project" value="UniProtKB-SubCell"/>
</dbReference>
<dbReference type="CDD" id="cd17503">
    <property type="entry name" value="MFS_LmrB_MDR_like"/>
    <property type="match status" value="1"/>
</dbReference>
<dbReference type="STRING" id="758825.SAMN02982985_03032"/>
<protein>
    <submittedName>
        <fullName evidence="10">MFS transporter, DHA2 family, multidrug resistance protein</fullName>
    </submittedName>
</protein>
<evidence type="ECO:0000256" key="1">
    <source>
        <dbReference type="ARBA" id="ARBA00004651"/>
    </source>
</evidence>
<proteinExistence type="inferred from homology"/>
<dbReference type="AlphaFoldDB" id="A0A1I4NPS6"/>
<feature type="transmembrane region" description="Helical" evidence="8">
    <location>
        <begin position="127"/>
        <end position="144"/>
    </location>
</feature>
<organism evidence="10 11">
    <name type="scientific">Rugamonas rubra</name>
    <dbReference type="NCBI Taxonomy" id="758825"/>
    <lineage>
        <taxon>Bacteria</taxon>
        <taxon>Pseudomonadati</taxon>
        <taxon>Pseudomonadota</taxon>
        <taxon>Betaproteobacteria</taxon>
        <taxon>Burkholderiales</taxon>
        <taxon>Oxalobacteraceae</taxon>
        <taxon>Telluria group</taxon>
        <taxon>Rugamonas</taxon>
    </lineage>
</organism>
<dbReference type="InterPro" id="IPR020846">
    <property type="entry name" value="MFS_dom"/>
</dbReference>
<keyword evidence="3" id="KW-0813">Transport</keyword>
<feature type="transmembrane region" description="Helical" evidence="8">
    <location>
        <begin position="349"/>
        <end position="367"/>
    </location>
</feature>
<dbReference type="NCBIfam" id="TIGR00711">
    <property type="entry name" value="efflux_EmrB"/>
    <property type="match status" value="1"/>
</dbReference>
<dbReference type="PANTHER" id="PTHR42718:SF9">
    <property type="entry name" value="MAJOR FACILITATOR SUPERFAMILY MULTIDRUG TRANSPORTER MFSC"/>
    <property type="match status" value="1"/>
</dbReference>
<keyword evidence="11" id="KW-1185">Reference proteome</keyword>
<evidence type="ECO:0000256" key="4">
    <source>
        <dbReference type="ARBA" id="ARBA00022475"/>
    </source>
</evidence>
<dbReference type="InterPro" id="IPR036259">
    <property type="entry name" value="MFS_trans_sf"/>
</dbReference>
<evidence type="ECO:0000256" key="8">
    <source>
        <dbReference type="SAM" id="Phobius"/>
    </source>
</evidence>
<name>A0A1I4NPS6_9BURK</name>